<dbReference type="EMBL" id="BARU01038820">
    <property type="protein sequence ID" value="GAH88366.1"/>
    <property type="molecule type" value="Genomic_DNA"/>
</dbReference>
<organism evidence="1">
    <name type="scientific">marine sediment metagenome</name>
    <dbReference type="NCBI Taxonomy" id="412755"/>
    <lineage>
        <taxon>unclassified sequences</taxon>
        <taxon>metagenomes</taxon>
        <taxon>ecological metagenomes</taxon>
    </lineage>
</organism>
<protein>
    <submittedName>
        <fullName evidence="1">Uncharacterized protein</fullName>
    </submittedName>
</protein>
<feature type="non-terminal residue" evidence="1">
    <location>
        <position position="45"/>
    </location>
</feature>
<sequence length="45" mass="5310">MTYLERQAEIDEKMEAQRVRNAEFASPFPYVECHLAYSELILDMA</sequence>
<dbReference type="AlphaFoldDB" id="X1J0Y3"/>
<gene>
    <name evidence="1" type="ORF">S03H2_60266</name>
</gene>
<reference evidence="1" key="1">
    <citation type="journal article" date="2014" name="Front. Microbiol.">
        <title>High frequency of phylogenetically diverse reductive dehalogenase-homologous genes in deep subseafloor sedimentary metagenomes.</title>
        <authorList>
            <person name="Kawai M."/>
            <person name="Futagami T."/>
            <person name="Toyoda A."/>
            <person name="Takaki Y."/>
            <person name="Nishi S."/>
            <person name="Hori S."/>
            <person name="Arai W."/>
            <person name="Tsubouchi T."/>
            <person name="Morono Y."/>
            <person name="Uchiyama I."/>
            <person name="Ito T."/>
            <person name="Fujiyama A."/>
            <person name="Inagaki F."/>
            <person name="Takami H."/>
        </authorList>
    </citation>
    <scope>NUCLEOTIDE SEQUENCE</scope>
    <source>
        <strain evidence="1">Expedition CK06-06</strain>
    </source>
</reference>
<comment type="caution">
    <text evidence="1">The sequence shown here is derived from an EMBL/GenBank/DDBJ whole genome shotgun (WGS) entry which is preliminary data.</text>
</comment>
<accession>X1J0Y3</accession>
<proteinExistence type="predicted"/>
<evidence type="ECO:0000313" key="1">
    <source>
        <dbReference type="EMBL" id="GAH88366.1"/>
    </source>
</evidence>
<name>X1J0Y3_9ZZZZ</name>